<dbReference type="AlphaFoldDB" id="A0A4Q1J7S2"/>
<organism evidence="1 2">
    <name type="scientific">Salmonella enterica</name>
    <name type="common">Salmonella choleraesuis</name>
    <dbReference type="NCBI Taxonomy" id="28901"/>
    <lineage>
        <taxon>Bacteria</taxon>
        <taxon>Pseudomonadati</taxon>
        <taxon>Pseudomonadota</taxon>
        <taxon>Gammaproteobacteria</taxon>
        <taxon>Enterobacterales</taxon>
        <taxon>Enterobacteriaceae</taxon>
        <taxon>Salmonella</taxon>
    </lineage>
</organism>
<name>A0A4Q1J7S2_SALER</name>
<proteinExistence type="predicted"/>
<reference evidence="1 2" key="1">
    <citation type="submission" date="2018-12" db="EMBL/GenBank/DDBJ databases">
        <title>Identification of serotype of rogose Salmonella by whole genome sequencing.</title>
        <authorList>
            <person name="Sacchi C.T."/>
            <person name="Goncalves C.R."/>
            <person name="Tiba-Casas M.R."/>
        </authorList>
    </citation>
    <scope>NUCLEOTIDE SEQUENCE [LARGE SCALE GENOMIC DNA]</scope>
    <source>
        <strain evidence="1 2">169_17</strain>
    </source>
</reference>
<gene>
    <name evidence="1" type="ORF">EI538_20975</name>
</gene>
<dbReference type="Proteomes" id="UP000290660">
    <property type="component" value="Unassembled WGS sequence"/>
</dbReference>
<sequence length="98" mass="11076">MVTWRDFSPPPNACDSDNCPILKPLYCYCARLPDGASLIRPTIGTVFVGRIRQLRRHPTLLIGHYACFASSKHWAIISRPCRICEASIVSGTRMRKML</sequence>
<evidence type="ECO:0000313" key="1">
    <source>
        <dbReference type="EMBL" id="RXQ27070.1"/>
    </source>
</evidence>
<comment type="caution">
    <text evidence="1">The sequence shown here is derived from an EMBL/GenBank/DDBJ whole genome shotgun (WGS) entry which is preliminary data.</text>
</comment>
<evidence type="ECO:0000313" key="2">
    <source>
        <dbReference type="Proteomes" id="UP000290660"/>
    </source>
</evidence>
<dbReference type="EMBL" id="RSEO01000033">
    <property type="protein sequence ID" value="RXQ27070.1"/>
    <property type="molecule type" value="Genomic_DNA"/>
</dbReference>
<protein>
    <submittedName>
        <fullName evidence="1">Uncharacterized protein</fullName>
    </submittedName>
</protein>
<accession>A0A4Q1J7S2</accession>